<dbReference type="AlphaFoldDB" id="A0A495E768"/>
<dbReference type="InterPro" id="IPR029044">
    <property type="entry name" value="Nucleotide-diphossugar_trans"/>
</dbReference>
<feature type="transmembrane region" description="Helical" evidence="7">
    <location>
        <begin position="534"/>
        <end position="552"/>
    </location>
</feature>
<dbReference type="CDD" id="cd06421">
    <property type="entry name" value="CESA_CelA_like"/>
    <property type="match status" value="1"/>
</dbReference>
<dbReference type="Pfam" id="PF13632">
    <property type="entry name" value="Glyco_trans_2_3"/>
    <property type="match status" value="1"/>
</dbReference>
<reference evidence="10 11" key="1">
    <citation type="submission" date="2018-10" db="EMBL/GenBank/DDBJ databases">
        <title>Genomic Encyclopedia of Type Strains, Phase IV (KMG-IV): sequencing the most valuable type-strain genomes for metagenomic binning, comparative biology and taxonomic classification.</title>
        <authorList>
            <person name="Goeker M."/>
        </authorList>
    </citation>
    <scope>NUCLEOTIDE SEQUENCE [LARGE SCALE GENOMIC DNA]</scope>
    <source>
        <strain evidence="10 11">DSM 25586</strain>
    </source>
</reference>
<dbReference type="SUPFAM" id="SSF53448">
    <property type="entry name" value="Nucleotide-diphospho-sugar transferases"/>
    <property type="match status" value="1"/>
</dbReference>
<feature type="transmembrane region" description="Helical" evidence="7">
    <location>
        <begin position="392"/>
        <end position="413"/>
    </location>
</feature>
<feature type="domain" description="PilZ" evidence="8">
    <location>
        <begin position="561"/>
        <end position="631"/>
    </location>
</feature>
<feature type="transmembrane region" description="Helical" evidence="7">
    <location>
        <begin position="420"/>
        <end position="439"/>
    </location>
</feature>
<dbReference type="InterPro" id="IPR050321">
    <property type="entry name" value="Glycosyltr_2/OpgH_subfam"/>
</dbReference>
<evidence type="ECO:0000256" key="3">
    <source>
        <dbReference type="ARBA" id="ARBA00022679"/>
    </source>
</evidence>
<evidence type="ECO:0000256" key="4">
    <source>
        <dbReference type="ARBA" id="ARBA00022692"/>
    </source>
</evidence>
<evidence type="ECO:0000313" key="10">
    <source>
        <dbReference type="EMBL" id="RKR12770.1"/>
    </source>
</evidence>
<dbReference type="PANTHER" id="PTHR43867">
    <property type="entry name" value="CELLULOSE SYNTHASE CATALYTIC SUBUNIT A [UDP-FORMING]"/>
    <property type="match status" value="1"/>
</dbReference>
<keyword evidence="4 7" id="KW-0812">Transmembrane</keyword>
<dbReference type="Proteomes" id="UP000276055">
    <property type="component" value="Unassembled WGS sequence"/>
</dbReference>
<dbReference type="Pfam" id="PF07238">
    <property type="entry name" value="PilZ"/>
    <property type="match status" value="1"/>
</dbReference>
<dbReference type="EMBL" id="RBIR01000011">
    <property type="protein sequence ID" value="RKR12770.1"/>
    <property type="molecule type" value="Genomic_DNA"/>
</dbReference>
<dbReference type="GO" id="GO:0005886">
    <property type="term" value="C:plasma membrane"/>
    <property type="evidence" value="ECO:0007669"/>
    <property type="project" value="TreeGrafter"/>
</dbReference>
<organism evidence="10 11">
    <name type="scientific">Arthrobacter oryzae</name>
    <dbReference type="NCBI Taxonomy" id="409290"/>
    <lineage>
        <taxon>Bacteria</taxon>
        <taxon>Bacillati</taxon>
        <taxon>Actinomycetota</taxon>
        <taxon>Actinomycetes</taxon>
        <taxon>Micrococcales</taxon>
        <taxon>Micrococcaceae</taxon>
        <taxon>Arthrobacter</taxon>
    </lineage>
</organism>
<evidence type="ECO:0000313" key="11">
    <source>
        <dbReference type="Proteomes" id="UP000276055"/>
    </source>
</evidence>
<evidence type="ECO:0000256" key="7">
    <source>
        <dbReference type="SAM" id="Phobius"/>
    </source>
</evidence>
<proteinExistence type="predicted"/>
<feature type="transmembrane region" description="Helical" evidence="7">
    <location>
        <begin position="62"/>
        <end position="83"/>
    </location>
</feature>
<evidence type="ECO:0000256" key="6">
    <source>
        <dbReference type="ARBA" id="ARBA00023136"/>
    </source>
</evidence>
<dbReference type="RefSeq" id="WP_147429649.1">
    <property type="nucleotide sequence ID" value="NZ_RBIR01000011.1"/>
</dbReference>
<evidence type="ECO:0000256" key="2">
    <source>
        <dbReference type="ARBA" id="ARBA00022676"/>
    </source>
</evidence>
<keyword evidence="5 7" id="KW-1133">Transmembrane helix</keyword>
<gene>
    <name evidence="10" type="ORF">C8D78_3677</name>
</gene>
<evidence type="ECO:0000256" key="5">
    <source>
        <dbReference type="ARBA" id="ARBA00022989"/>
    </source>
</evidence>
<feature type="domain" description="Glycosyltransferase 2-like" evidence="9">
    <location>
        <begin position="223"/>
        <end position="423"/>
    </location>
</feature>
<evidence type="ECO:0000256" key="1">
    <source>
        <dbReference type="ARBA" id="ARBA00004141"/>
    </source>
</evidence>
<keyword evidence="2" id="KW-0328">Glycosyltransferase</keyword>
<dbReference type="OrthoDB" id="9806824at2"/>
<protein>
    <submittedName>
        <fullName evidence="10">Cellulose synthase (UDP-forming)</fullName>
    </submittedName>
</protein>
<dbReference type="GO" id="GO:0016758">
    <property type="term" value="F:hexosyltransferase activity"/>
    <property type="evidence" value="ECO:0007669"/>
    <property type="project" value="TreeGrafter"/>
</dbReference>
<dbReference type="GO" id="GO:0035438">
    <property type="term" value="F:cyclic-di-GMP binding"/>
    <property type="evidence" value="ECO:0007669"/>
    <property type="project" value="InterPro"/>
</dbReference>
<name>A0A495E768_9MICC</name>
<keyword evidence="3" id="KW-0808">Transferase</keyword>
<evidence type="ECO:0000259" key="8">
    <source>
        <dbReference type="Pfam" id="PF07238"/>
    </source>
</evidence>
<feature type="transmembrane region" description="Helical" evidence="7">
    <location>
        <begin position="499"/>
        <end position="522"/>
    </location>
</feature>
<evidence type="ECO:0000259" key="9">
    <source>
        <dbReference type="Pfam" id="PF13632"/>
    </source>
</evidence>
<dbReference type="InterPro" id="IPR009875">
    <property type="entry name" value="PilZ_domain"/>
</dbReference>
<comment type="caution">
    <text evidence="10">The sequence shown here is derived from an EMBL/GenBank/DDBJ whole genome shotgun (WGS) entry which is preliminary data.</text>
</comment>
<keyword evidence="6 7" id="KW-0472">Membrane</keyword>
<sequence>MPREDLRQRADSASAEAQIAGKSLAAPRPVPLDAMALTRAGIAGWAARLGPPGAEAPRSRRLAHIGGLAAIAALVLYLTWRVLFTLPSGPWNLTIAWILVTFEALPLAGLILKAWSVWNIDSHPPAPVTEAPNGMRVAVLIPTYNEPLEVLTPTVAAACELAPEHETWVLDDGSRPWVEEMCAAYGARYVRRDVHDHAKAGNMNHALGLMAEEKAAGGPGIDIIAVLDCDHVPLPTFLTATLGWFQDPEIALIQGPQSFYNGGAFDDDGITGEQGTFFNVLMASRNVPGAGPFWCGSTSLLRLSALAEVGGVATETITEDMHTTLKLIRRGWRTVYHHQTLAVGLAPATPDQYLLQRRRWGMGAMQILVHEKLWAAKSWMSWRNYHEYLNGTLWWLEGIATLAAFLIPVLIMLSGAQTSTAGPLTFTGVFLVMFTVRLWGSKQLMRNEIHWPTAFALRIFRVPVGLACLWWLVTRNVLEFQVTPKGAADLRLRGRTPRILIVMLVLIAGVILYAAAGLAGLVPWRTSPGSTVASGAWLVLAGAVLILGTRRIRAAEFATSRRNAFRVEVAAPVEADGVRGELLDISVGGAAVRFPRGTLPDSGLITLRLPEAAPVRLQVIRTTEQPDGTQIASLRAADDDWAVHRALSLWIFHTPAGALPGYPPGVPAAASLRGR</sequence>
<dbReference type="PANTHER" id="PTHR43867:SF2">
    <property type="entry name" value="CELLULOSE SYNTHASE CATALYTIC SUBUNIT A [UDP-FORMING]"/>
    <property type="match status" value="1"/>
</dbReference>
<accession>A0A495E768</accession>
<feature type="transmembrane region" description="Helical" evidence="7">
    <location>
        <begin position="95"/>
        <end position="115"/>
    </location>
</feature>
<dbReference type="Gene3D" id="3.90.550.10">
    <property type="entry name" value="Spore Coat Polysaccharide Biosynthesis Protein SpsA, Chain A"/>
    <property type="match status" value="1"/>
</dbReference>
<comment type="subcellular location">
    <subcellularLocation>
        <location evidence="1">Membrane</location>
        <topology evidence="1">Multi-pass membrane protein</topology>
    </subcellularLocation>
</comment>
<dbReference type="InterPro" id="IPR001173">
    <property type="entry name" value="Glyco_trans_2-like"/>
</dbReference>